<feature type="region of interest" description="Disordered" evidence="1">
    <location>
        <begin position="1"/>
        <end position="24"/>
    </location>
</feature>
<reference evidence="3" key="3">
    <citation type="submission" date="2025-08" db="UniProtKB">
        <authorList>
            <consortium name="Ensembl"/>
        </authorList>
    </citation>
    <scope>IDENTIFICATION</scope>
</reference>
<dbReference type="SUPFAM" id="SSF48097">
    <property type="entry name" value="Regulator of G-protein signaling, RGS"/>
    <property type="match status" value="1"/>
</dbReference>
<feature type="domain" description="RGS" evidence="2">
    <location>
        <begin position="66"/>
        <end position="182"/>
    </location>
</feature>
<dbReference type="AlphaFoldDB" id="A0A3B1K2B7"/>
<dbReference type="InterPro" id="IPR016137">
    <property type="entry name" value="RGS"/>
</dbReference>
<evidence type="ECO:0000313" key="3">
    <source>
        <dbReference type="Ensembl" id="ENSAMXP00000048245.1"/>
    </source>
</evidence>
<dbReference type="PRINTS" id="PR01301">
    <property type="entry name" value="RGSPROTEIN"/>
</dbReference>
<dbReference type="Ensembl" id="ENSAMXT00000031257.1">
    <property type="protein sequence ID" value="ENSAMXP00000048245.1"/>
    <property type="gene ID" value="ENSAMXG00000043625.1"/>
</dbReference>
<dbReference type="GeneTree" id="ENSGT00940000157937"/>
<dbReference type="FunFam" id="1.10.167.10:FF:000001">
    <property type="entry name" value="Putative regulator of g-protein signaling 12"/>
    <property type="match status" value="1"/>
</dbReference>
<dbReference type="Bgee" id="ENSAMXG00000043625">
    <property type="expression patterns" value="Expressed in zone of skin and 2 other cell types or tissues"/>
</dbReference>
<dbReference type="Proteomes" id="UP000018467">
    <property type="component" value="Unassembled WGS sequence"/>
</dbReference>
<dbReference type="InterPro" id="IPR044926">
    <property type="entry name" value="RGS_subdomain_2"/>
</dbReference>
<protein>
    <submittedName>
        <fullName evidence="3">Regulator of G protein signaling 2</fullName>
    </submittedName>
</protein>
<name>A0A3B1K2B7_ASTMX</name>
<dbReference type="Pfam" id="PF00615">
    <property type="entry name" value="RGS"/>
    <property type="match status" value="1"/>
</dbReference>
<reference evidence="4" key="1">
    <citation type="submission" date="2013-03" db="EMBL/GenBank/DDBJ databases">
        <authorList>
            <person name="Jeffery W."/>
            <person name="Warren W."/>
            <person name="Wilson R.K."/>
        </authorList>
    </citation>
    <scope>NUCLEOTIDE SEQUENCE</scope>
    <source>
        <strain evidence="4">female</strain>
    </source>
</reference>
<keyword evidence="4" id="KW-1185">Reference proteome</keyword>
<dbReference type="SMART" id="SM00315">
    <property type="entry name" value="RGS"/>
    <property type="match status" value="1"/>
</dbReference>
<dbReference type="InterPro" id="IPR036305">
    <property type="entry name" value="RGS_sf"/>
</dbReference>
<dbReference type="Gene3D" id="1.10.167.10">
    <property type="entry name" value="Regulator of G-protein Signalling 4, domain 2"/>
    <property type="match status" value="1"/>
</dbReference>
<organism evidence="3 4">
    <name type="scientific">Astyanax mexicanus</name>
    <name type="common">Blind cave fish</name>
    <name type="synonym">Astyanax fasciatus mexicanus</name>
    <dbReference type="NCBI Taxonomy" id="7994"/>
    <lineage>
        <taxon>Eukaryota</taxon>
        <taxon>Metazoa</taxon>
        <taxon>Chordata</taxon>
        <taxon>Craniata</taxon>
        <taxon>Vertebrata</taxon>
        <taxon>Euteleostomi</taxon>
        <taxon>Actinopterygii</taxon>
        <taxon>Neopterygii</taxon>
        <taxon>Teleostei</taxon>
        <taxon>Ostariophysi</taxon>
        <taxon>Characiformes</taxon>
        <taxon>Characoidei</taxon>
        <taxon>Acestrorhamphidae</taxon>
        <taxon>Acestrorhamphinae</taxon>
        <taxon>Astyanax</taxon>
    </lineage>
</organism>
<evidence type="ECO:0000256" key="1">
    <source>
        <dbReference type="SAM" id="MobiDB-lite"/>
    </source>
</evidence>
<proteinExistence type="predicted"/>
<evidence type="ECO:0000259" key="2">
    <source>
        <dbReference type="PROSITE" id="PS50132"/>
    </source>
</evidence>
<dbReference type="STRING" id="7994.ENSAMXP00000048245"/>
<dbReference type="PROSITE" id="PS50132">
    <property type="entry name" value="RGS"/>
    <property type="match status" value="1"/>
</dbReference>
<accession>A0A3B1K2B7</accession>
<dbReference type="PANTHER" id="PTHR10845">
    <property type="entry name" value="REGULATOR OF G PROTEIN SIGNALING"/>
    <property type="match status" value="1"/>
</dbReference>
<dbReference type="PANTHER" id="PTHR10845:SF43">
    <property type="entry name" value="REGULATOR OF G-PROTEIN SIGNALING 2"/>
    <property type="match status" value="1"/>
</dbReference>
<dbReference type="OrthoDB" id="196547at2759"/>
<dbReference type="InParanoid" id="A0A3B1K2B7"/>
<reference evidence="3" key="4">
    <citation type="submission" date="2025-09" db="UniProtKB">
        <authorList>
            <consortium name="Ensembl"/>
        </authorList>
    </citation>
    <scope>IDENTIFICATION</scope>
</reference>
<reference evidence="4" key="2">
    <citation type="journal article" date="2014" name="Nat. Commun.">
        <title>The cavefish genome reveals candidate genes for eye loss.</title>
        <authorList>
            <person name="McGaugh S.E."/>
            <person name="Gross J.B."/>
            <person name="Aken B."/>
            <person name="Blin M."/>
            <person name="Borowsky R."/>
            <person name="Chalopin D."/>
            <person name="Hinaux H."/>
            <person name="Jeffery W.R."/>
            <person name="Keene A."/>
            <person name="Ma L."/>
            <person name="Minx P."/>
            <person name="Murphy D."/>
            <person name="O'Quin K.E."/>
            <person name="Retaux S."/>
            <person name="Rohner N."/>
            <person name="Searle S.M."/>
            <person name="Stahl B.A."/>
            <person name="Tabin C."/>
            <person name="Volff J.N."/>
            <person name="Yoshizawa M."/>
            <person name="Warren W.C."/>
        </authorList>
    </citation>
    <scope>NUCLEOTIDE SEQUENCE [LARGE SCALE GENOMIC DNA]</scope>
    <source>
        <strain evidence="4">female</strain>
    </source>
</reference>
<evidence type="ECO:0000313" key="4">
    <source>
        <dbReference type="Proteomes" id="UP000018467"/>
    </source>
</evidence>
<sequence>MEVATEGQENAGGPQHPPRFNTHRRWKSKLHLLPKKKKKLPVSNQPERRELLYRPTQSEVQQWGQSLEKLLVHPCGVLVFQMFSKSEFCEENLEFWLACEDFKKSKTSETLAIKAQNIYDQFLRKDSPKEINLDFRTKEHINQCLQQPSSNSFDEAQRRIFYLMENNSYPRFLESDFYQGLSSSKGLHGPHKPQC</sequence>